<evidence type="ECO:0000256" key="14">
    <source>
        <dbReference type="ARBA" id="ARBA00023237"/>
    </source>
</evidence>
<dbReference type="PRINTS" id="PR01486">
    <property type="entry name" value="PHPHLIPASEA1"/>
</dbReference>
<dbReference type="PANTHER" id="PTHR40457">
    <property type="entry name" value="PHOSPHOLIPASE A1"/>
    <property type="match status" value="1"/>
</dbReference>
<accession>A0ABW2R020</accession>
<evidence type="ECO:0000256" key="13">
    <source>
        <dbReference type="ARBA" id="ARBA00023136"/>
    </source>
</evidence>
<dbReference type="EMBL" id="JBHTBQ010000033">
    <property type="protein sequence ID" value="MFC7421277.1"/>
    <property type="molecule type" value="Genomic_DNA"/>
</dbReference>
<evidence type="ECO:0000256" key="12">
    <source>
        <dbReference type="ARBA" id="ARBA00023098"/>
    </source>
</evidence>
<keyword evidence="6" id="KW-0812">Transmembrane</keyword>
<evidence type="ECO:0000256" key="3">
    <source>
        <dbReference type="ARBA" id="ARBA00010525"/>
    </source>
</evidence>
<comment type="subunit">
    <text evidence="4 15">Homodimer; dimerization is reversible, and the dimeric form is the active one.</text>
</comment>
<evidence type="ECO:0000256" key="11">
    <source>
        <dbReference type="ARBA" id="ARBA00022963"/>
    </source>
</evidence>
<keyword evidence="17" id="KW-1185">Reference proteome</keyword>
<dbReference type="PANTHER" id="PTHR40457:SF1">
    <property type="entry name" value="PHOSPHOLIPASE A1"/>
    <property type="match status" value="1"/>
</dbReference>
<sequence length="348" mass="38724">MHYSKILALGLAVTAAHVTAATGTLQHCKAIADAKARLACYDSIDHAGGGVTAPELSVEAVEKSSSEPRPSPIADINQSAPSALGDQWELDQKKGTFALRTYKTNYFLPLSYSDNRNQHPSSSASTGEQLPLAPGIGAVNDAEAKFQLSFKVKALESIFSDRADLWLAYTQKSYWQLYNSDYSAPFRETNYEPEAILSIRTDLDLGFIKWRFLNLGLAHQSNGRSNPLSRSWNRAYADFGFEKNNFSLEIRPWYRFKEQDGTDDNPDLLDFMGHGDVTARYRFDSGQELSALVRQNFRTGNGGVQLDWTYPLTGNLKAYVQVFSGYGDNLLDYNRRQNVLGFGIAISP</sequence>
<protein>
    <recommendedName>
        <fullName evidence="15">Phospholipase A1</fullName>
        <ecNumber evidence="15">3.1.1.32</ecNumber>
        <ecNumber evidence="15">3.1.1.4</ecNumber>
    </recommendedName>
    <alternativeName>
        <fullName evidence="15">Phosphatidylcholine 1-acylhydrolase</fullName>
    </alternativeName>
</protein>
<evidence type="ECO:0000256" key="6">
    <source>
        <dbReference type="ARBA" id="ARBA00022692"/>
    </source>
</evidence>
<comment type="catalytic activity">
    <reaction evidence="1 15">
        <text>a 1,2-diacyl-sn-glycero-3-phosphocholine + H2O = a 2-acyl-sn-glycero-3-phosphocholine + a fatty acid + H(+)</text>
        <dbReference type="Rhea" id="RHEA:18689"/>
        <dbReference type="ChEBI" id="CHEBI:15377"/>
        <dbReference type="ChEBI" id="CHEBI:15378"/>
        <dbReference type="ChEBI" id="CHEBI:28868"/>
        <dbReference type="ChEBI" id="CHEBI:57643"/>
        <dbReference type="ChEBI" id="CHEBI:57875"/>
        <dbReference type="EC" id="3.1.1.32"/>
    </reaction>
</comment>
<dbReference type="Pfam" id="PF02253">
    <property type="entry name" value="PLA1"/>
    <property type="match status" value="1"/>
</dbReference>
<comment type="catalytic activity">
    <reaction evidence="2 15">
        <text>a 1,2-diacyl-sn-glycero-3-phosphocholine + H2O = a 1-acyl-sn-glycero-3-phosphocholine + a fatty acid + H(+)</text>
        <dbReference type="Rhea" id="RHEA:15801"/>
        <dbReference type="ChEBI" id="CHEBI:15377"/>
        <dbReference type="ChEBI" id="CHEBI:15378"/>
        <dbReference type="ChEBI" id="CHEBI:28868"/>
        <dbReference type="ChEBI" id="CHEBI:57643"/>
        <dbReference type="ChEBI" id="CHEBI:58168"/>
        <dbReference type="EC" id="3.1.1.4"/>
    </reaction>
</comment>
<feature type="signal peptide" evidence="15">
    <location>
        <begin position="1"/>
        <end position="20"/>
    </location>
</feature>
<keyword evidence="10 15" id="KW-0106">Calcium</keyword>
<evidence type="ECO:0000256" key="9">
    <source>
        <dbReference type="ARBA" id="ARBA00022801"/>
    </source>
</evidence>
<evidence type="ECO:0000256" key="2">
    <source>
        <dbReference type="ARBA" id="ARBA00001604"/>
    </source>
</evidence>
<keyword evidence="8 15" id="KW-0732">Signal</keyword>
<dbReference type="EC" id="3.1.1.32" evidence="15"/>
<keyword evidence="5" id="KW-1134">Transmembrane beta strand</keyword>
<evidence type="ECO:0000256" key="5">
    <source>
        <dbReference type="ARBA" id="ARBA00022452"/>
    </source>
</evidence>
<keyword evidence="7 15" id="KW-0479">Metal-binding</keyword>
<feature type="chain" id="PRO_5045002093" description="Phospholipase A1" evidence="15">
    <location>
        <begin position="21"/>
        <end position="348"/>
    </location>
</feature>
<evidence type="ECO:0000256" key="15">
    <source>
        <dbReference type="RuleBase" id="RU366027"/>
    </source>
</evidence>
<reference evidence="17" key="1">
    <citation type="journal article" date="2019" name="Int. J. Syst. Evol. Microbiol.">
        <title>The Global Catalogue of Microorganisms (GCM) 10K type strain sequencing project: providing services to taxonomists for standard genome sequencing and annotation.</title>
        <authorList>
            <consortium name="The Broad Institute Genomics Platform"/>
            <consortium name="The Broad Institute Genome Sequencing Center for Infectious Disease"/>
            <person name="Wu L."/>
            <person name="Ma J."/>
        </authorList>
    </citation>
    <scope>NUCLEOTIDE SEQUENCE [LARGE SCALE GENOMIC DNA]</scope>
    <source>
        <strain evidence="17">CCUG 62945</strain>
    </source>
</reference>
<evidence type="ECO:0000256" key="10">
    <source>
        <dbReference type="ARBA" id="ARBA00022837"/>
    </source>
</evidence>
<dbReference type="Gene3D" id="2.40.230.10">
    <property type="entry name" value="Phospholipase A1"/>
    <property type="match status" value="1"/>
</dbReference>
<evidence type="ECO:0000313" key="16">
    <source>
        <dbReference type="EMBL" id="MFC7421277.1"/>
    </source>
</evidence>
<evidence type="ECO:0000256" key="7">
    <source>
        <dbReference type="ARBA" id="ARBA00022723"/>
    </source>
</evidence>
<evidence type="ECO:0000256" key="1">
    <source>
        <dbReference type="ARBA" id="ARBA00000111"/>
    </source>
</evidence>
<dbReference type="InterPro" id="IPR003187">
    <property type="entry name" value="PLipase_A1"/>
</dbReference>
<dbReference type="Proteomes" id="UP001596473">
    <property type="component" value="Unassembled WGS sequence"/>
</dbReference>
<comment type="function">
    <text evidence="15">Hydrolysis of phosphatidylcholine with phospholipase A2 (EC 3.1.1.4) and phospholipase A1 (EC 3.1.1.32) activities.</text>
</comment>
<comment type="caution">
    <text evidence="16">The sequence shown here is derived from an EMBL/GenBank/DDBJ whole genome shotgun (WGS) entry which is preliminary data.</text>
</comment>
<dbReference type="CDD" id="cd00541">
    <property type="entry name" value="OMPLA"/>
    <property type="match status" value="1"/>
</dbReference>
<keyword evidence="9 15" id="KW-0378">Hydrolase</keyword>
<comment type="cofactor">
    <cofactor evidence="15">
        <name>Ca(2+)</name>
        <dbReference type="ChEBI" id="CHEBI:29108"/>
    </cofactor>
    <text evidence="15">Binds 1 Ca(2+) ion per monomer. In the dimeric form the Ca(2+) is bound by different amino acids with binding of each Ca(2+) shared with ligands coming from each monomer. The Ca(2+) ion may have a role in catalysis.</text>
</comment>
<evidence type="ECO:0000313" key="17">
    <source>
        <dbReference type="Proteomes" id="UP001596473"/>
    </source>
</evidence>
<dbReference type="EC" id="3.1.1.4" evidence="15"/>
<comment type="similarity">
    <text evidence="3 15">Belongs to the phospholipase A1 family.</text>
</comment>
<comment type="subcellular location">
    <subcellularLocation>
        <location evidence="15">Cell outer membrane</location>
        <topology evidence="15">Multi-pass membrane protein</topology>
    </subcellularLocation>
    <text evidence="15">One of the very few enzymes located there.</text>
</comment>
<keyword evidence="14 15" id="KW-0998">Cell outer membrane</keyword>
<evidence type="ECO:0000256" key="4">
    <source>
        <dbReference type="ARBA" id="ARBA00011702"/>
    </source>
</evidence>
<name>A0ABW2R020_9NEIS</name>
<evidence type="ECO:0000256" key="8">
    <source>
        <dbReference type="ARBA" id="ARBA00022729"/>
    </source>
</evidence>
<keyword evidence="12 15" id="KW-0443">Lipid metabolism</keyword>
<proteinExistence type="inferred from homology"/>
<keyword evidence="13" id="KW-0472">Membrane</keyword>
<dbReference type="SUPFAM" id="SSF56931">
    <property type="entry name" value="Outer membrane phospholipase A (OMPLA)"/>
    <property type="match status" value="1"/>
</dbReference>
<keyword evidence="11 15" id="KW-0442">Lipid degradation</keyword>
<gene>
    <name evidence="16" type="ORF">ACFQNF_15545</name>
</gene>
<organism evidence="16 17">
    <name type="scientific">Iodobacter arcticus</name>
    <dbReference type="NCBI Taxonomy" id="590593"/>
    <lineage>
        <taxon>Bacteria</taxon>
        <taxon>Pseudomonadati</taxon>
        <taxon>Pseudomonadota</taxon>
        <taxon>Betaproteobacteria</taxon>
        <taxon>Neisseriales</taxon>
        <taxon>Chitinibacteraceae</taxon>
        <taxon>Iodobacter</taxon>
    </lineage>
</organism>
<dbReference type="InterPro" id="IPR036541">
    <property type="entry name" value="PLipase_A1_sf"/>
</dbReference>
<dbReference type="RefSeq" id="WP_380188839.1">
    <property type="nucleotide sequence ID" value="NZ_JBHTBQ010000033.1"/>
</dbReference>